<dbReference type="AlphaFoldDB" id="A0A0F9WHG5"/>
<dbReference type="InterPro" id="IPR008918">
    <property type="entry name" value="HhH2"/>
</dbReference>
<dbReference type="GO" id="GO:0033567">
    <property type="term" value="P:DNA replication, Okazaki fragment processing"/>
    <property type="evidence" value="ECO:0007669"/>
    <property type="project" value="InterPro"/>
</dbReference>
<dbReference type="SUPFAM" id="SSF47807">
    <property type="entry name" value="5' to 3' exonuclease, C-terminal subdomain"/>
    <property type="match status" value="1"/>
</dbReference>
<feature type="domain" description="5'-3' exonuclease" evidence="4">
    <location>
        <begin position="3"/>
        <end position="277"/>
    </location>
</feature>
<organism evidence="5">
    <name type="scientific">marine sediment metagenome</name>
    <dbReference type="NCBI Taxonomy" id="412755"/>
    <lineage>
        <taxon>unclassified sequences</taxon>
        <taxon>metagenomes</taxon>
        <taxon>ecological metagenomes</taxon>
    </lineage>
</organism>
<dbReference type="Gene3D" id="3.40.50.1010">
    <property type="entry name" value="5'-nuclease"/>
    <property type="match status" value="1"/>
</dbReference>
<dbReference type="CDD" id="cd09898">
    <property type="entry name" value="H3TH_53EXO"/>
    <property type="match status" value="1"/>
</dbReference>
<dbReference type="Pfam" id="PF02739">
    <property type="entry name" value="5_3_exonuc_N"/>
    <property type="match status" value="1"/>
</dbReference>
<dbReference type="Gene3D" id="1.10.150.20">
    <property type="entry name" value="5' to 3' exonuclease, C-terminal subdomain"/>
    <property type="match status" value="1"/>
</dbReference>
<dbReference type="GO" id="GO:0008409">
    <property type="term" value="F:5'-3' exonuclease activity"/>
    <property type="evidence" value="ECO:0007669"/>
    <property type="project" value="InterPro"/>
</dbReference>
<name>A0A0F9WHG5_9ZZZZ</name>
<dbReference type="PANTHER" id="PTHR42646">
    <property type="entry name" value="FLAP ENDONUCLEASE XNI"/>
    <property type="match status" value="1"/>
</dbReference>
<dbReference type="InterPro" id="IPR020045">
    <property type="entry name" value="DNA_polI_H3TH"/>
</dbReference>
<dbReference type="InterPro" id="IPR029060">
    <property type="entry name" value="PIN-like_dom_sf"/>
</dbReference>
<dbReference type="Pfam" id="PF01367">
    <property type="entry name" value="5_3_exonuc"/>
    <property type="match status" value="1"/>
</dbReference>
<dbReference type="CDD" id="cd09859">
    <property type="entry name" value="PIN_53EXO"/>
    <property type="match status" value="1"/>
</dbReference>
<dbReference type="InterPro" id="IPR002421">
    <property type="entry name" value="5-3_exonuclease"/>
</dbReference>
<dbReference type="SMART" id="SM00475">
    <property type="entry name" value="53EXOc"/>
    <property type="match status" value="1"/>
</dbReference>
<dbReference type="FunFam" id="1.10.150.20:FF:000003">
    <property type="entry name" value="DNA polymerase I"/>
    <property type="match status" value="1"/>
</dbReference>
<evidence type="ECO:0000313" key="5">
    <source>
        <dbReference type="EMBL" id="KKO11948.1"/>
    </source>
</evidence>
<dbReference type="InterPro" id="IPR038969">
    <property type="entry name" value="FEN"/>
</dbReference>
<evidence type="ECO:0000256" key="3">
    <source>
        <dbReference type="ARBA" id="ARBA00023125"/>
    </source>
</evidence>
<dbReference type="GO" id="GO:0003677">
    <property type="term" value="F:DNA binding"/>
    <property type="evidence" value="ECO:0007669"/>
    <property type="project" value="UniProtKB-KW"/>
</dbReference>
<evidence type="ECO:0000259" key="4">
    <source>
        <dbReference type="SMART" id="SM00475"/>
    </source>
</evidence>
<dbReference type="GO" id="GO:0017108">
    <property type="term" value="F:5'-flap endonuclease activity"/>
    <property type="evidence" value="ECO:0007669"/>
    <property type="project" value="InterPro"/>
</dbReference>
<proteinExistence type="predicted"/>
<dbReference type="InterPro" id="IPR036279">
    <property type="entry name" value="5-3_exonuclease_C_sf"/>
</dbReference>
<accession>A0A0F9WHG5</accession>
<sequence>MAAPVYLIDASIYIFQAHFSPQFQSWSKRSEDRSAFAGFARFLLRFLQVTKAEKLAVAFDESLFSGFRHQLYPAYKSNRVLPDDNLARQLKACASLCKVLGVAAYASRNYEADDIIGTLSACVRSEQTPGLVSPVVIVTRDKDLSQLLAREEDYVWDFNAGVRRYRQDIFAHYGIWPEQFPCFLGLTGDSIDCIPGVPGIGPVAARHLLQHFTDLDALFPQLETVSDLGFRGARRCRQLLQEHQQQALLSRQLARIVSCEDVSESFVMQTSDALRVADIDGPGFMALLADMALADGDVQRLQAMLHGLVKAEAA</sequence>
<keyword evidence="3" id="KW-0238">DNA-binding</keyword>
<reference evidence="5" key="1">
    <citation type="journal article" date="2015" name="Nature">
        <title>Complex archaea that bridge the gap between prokaryotes and eukaryotes.</title>
        <authorList>
            <person name="Spang A."/>
            <person name="Saw J.H."/>
            <person name="Jorgensen S.L."/>
            <person name="Zaremba-Niedzwiedzka K."/>
            <person name="Martijn J."/>
            <person name="Lind A.E."/>
            <person name="van Eijk R."/>
            <person name="Schleper C."/>
            <person name="Guy L."/>
            <person name="Ettema T.J."/>
        </authorList>
    </citation>
    <scope>NUCLEOTIDE SEQUENCE</scope>
</reference>
<gene>
    <name evidence="5" type="ORF">LCGC14_0014520</name>
</gene>
<dbReference type="EMBL" id="LAZR01000002">
    <property type="protein sequence ID" value="KKO11948.1"/>
    <property type="molecule type" value="Genomic_DNA"/>
</dbReference>
<keyword evidence="2" id="KW-0378">Hydrolase</keyword>
<dbReference type="SMART" id="SM00279">
    <property type="entry name" value="HhH2"/>
    <property type="match status" value="1"/>
</dbReference>
<keyword evidence="1" id="KW-0540">Nuclease</keyword>
<evidence type="ECO:0000256" key="1">
    <source>
        <dbReference type="ARBA" id="ARBA00022722"/>
    </source>
</evidence>
<dbReference type="PANTHER" id="PTHR42646:SF2">
    <property type="entry name" value="5'-3' EXONUCLEASE FAMILY PROTEIN"/>
    <property type="match status" value="1"/>
</dbReference>
<protein>
    <recommendedName>
        <fullName evidence="4">5'-3' exonuclease domain-containing protein</fullName>
    </recommendedName>
</protein>
<comment type="caution">
    <text evidence="5">The sequence shown here is derived from an EMBL/GenBank/DDBJ whole genome shotgun (WGS) entry which is preliminary data.</text>
</comment>
<evidence type="ECO:0000256" key="2">
    <source>
        <dbReference type="ARBA" id="ARBA00022801"/>
    </source>
</evidence>
<dbReference type="InterPro" id="IPR020046">
    <property type="entry name" value="5-3_exonucl_a-hlix_arch_N"/>
</dbReference>
<dbReference type="SUPFAM" id="SSF88723">
    <property type="entry name" value="PIN domain-like"/>
    <property type="match status" value="1"/>
</dbReference>